<evidence type="ECO:0000313" key="2">
    <source>
        <dbReference type="Proteomes" id="UP001601627"/>
    </source>
</evidence>
<proteinExistence type="predicted"/>
<dbReference type="Proteomes" id="UP001601627">
    <property type="component" value="Unassembled WGS sequence"/>
</dbReference>
<sequence length="66" mass="7348">MTNSTEPTNHRVKMTLHVYTVNQDCAIVEDRGTVDVPDVREPLPLMEYLYPPCGCPRCRVGEAAAS</sequence>
<accession>A0ABW6QG28</accession>
<protein>
    <submittedName>
        <fullName evidence="1">Uncharacterized protein</fullName>
    </submittedName>
</protein>
<keyword evidence="2" id="KW-1185">Reference proteome</keyword>
<organism evidence="1 2">
    <name type="scientific">Streptomyces marokkonensis</name>
    <dbReference type="NCBI Taxonomy" id="324855"/>
    <lineage>
        <taxon>Bacteria</taxon>
        <taxon>Bacillati</taxon>
        <taxon>Actinomycetota</taxon>
        <taxon>Actinomycetes</taxon>
        <taxon>Kitasatosporales</taxon>
        <taxon>Streptomycetaceae</taxon>
        <taxon>Streptomyces</taxon>
    </lineage>
</organism>
<comment type="caution">
    <text evidence="1">The sequence shown here is derived from an EMBL/GenBank/DDBJ whole genome shotgun (WGS) entry which is preliminary data.</text>
</comment>
<evidence type="ECO:0000313" key="1">
    <source>
        <dbReference type="EMBL" id="MFF1278155.1"/>
    </source>
</evidence>
<dbReference type="RefSeq" id="WP_388240487.1">
    <property type="nucleotide sequence ID" value="NZ_JBHVZQ010000050.1"/>
</dbReference>
<dbReference type="EMBL" id="JBHVZQ010000050">
    <property type="protein sequence ID" value="MFF1278155.1"/>
    <property type="molecule type" value="Genomic_DNA"/>
</dbReference>
<name>A0ABW6QG28_9ACTN</name>
<reference evidence="1 2" key="1">
    <citation type="submission" date="2024-09" db="EMBL/GenBank/DDBJ databases">
        <title>The Natural Products Discovery Center: Release of the First 8490 Sequenced Strains for Exploring Actinobacteria Biosynthetic Diversity.</title>
        <authorList>
            <person name="Kalkreuter E."/>
            <person name="Kautsar S.A."/>
            <person name="Yang D."/>
            <person name="Bader C.D."/>
            <person name="Teijaro C.N."/>
            <person name="Fluegel L."/>
            <person name="Davis C.M."/>
            <person name="Simpson J.R."/>
            <person name="Lauterbach L."/>
            <person name="Steele A.D."/>
            <person name="Gui C."/>
            <person name="Meng S."/>
            <person name="Li G."/>
            <person name="Viehrig K."/>
            <person name="Ye F."/>
            <person name="Su P."/>
            <person name="Kiefer A.F."/>
            <person name="Nichols A."/>
            <person name="Cepeda A.J."/>
            <person name="Yan W."/>
            <person name="Fan B."/>
            <person name="Jiang Y."/>
            <person name="Adhikari A."/>
            <person name="Zheng C.-J."/>
            <person name="Schuster L."/>
            <person name="Cowan T.M."/>
            <person name="Smanski M.J."/>
            <person name="Chevrette M.G."/>
            <person name="De Carvalho L.P.S."/>
            <person name="Shen B."/>
        </authorList>
    </citation>
    <scope>NUCLEOTIDE SEQUENCE [LARGE SCALE GENOMIC DNA]</scope>
    <source>
        <strain evidence="1 2">NPDC058328</strain>
    </source>
</reference>
<gene>
    <name evidence="1" type="ORF">ACFVZC_32995</name>
</gene>